<dbReference type="SMART" id="SM00346">
    <property type="entry name" value="HTH_ICLR"/>
    <property type="match status" value="1"/>
</dbReference>
<dbReference type="RefSeq" id="WP_087715657.1">
    <property type="nucleotide sequence ID" value="NZ_MWPH01000006.1"/>
</dbReference>
<accession>A0A202E3L6</accession>
<dbReference type="PANTHER" id="PTHR30136:SF35">
    <property type="entry name" value="HTH-TYPE TRANSCRIPTIONAL REGULATOR RV1719"/>
    <property type="match status" value="1"/>
</dbReference>
<organism evidence="6 7">
    <name type="scientific">Natronolimnobius baerhuensis</name>
    <dbReference type="NCBI Taxonomy" id="253108"/>
    <lineage>
        <taxon>Archaea</taxon>
        <taxon>Methanobacteriati</taxon>
        <taxon>Methanobacteriota</taxon>
        <taxon>Stenosarchaea group</taxon>
        <taxon>Halobacteria</taxon>
        <taxon>Halobacteriales</taxon>
        <taxon>Natrialbaceae</taxon>
        <taxon>Natronolimnobius</taxon>
    </lineage>
</organism>
<dbReference type="Proteomes" id="UP000196084">
    <property type="component" value="Unassembled WGS sequence"/>
</dbReference>
<evidence type="ECO:0000256" key="2">
    <source>
        <dbReference type="ARBA" id="ARBA00023125"/>
    </source>
</evidence>
<dbReference type="InterPro" id="IPR036388">
    <property type="entry name" value="WH-like_DNA-bd_sf"/>
</dbReference>
<dbReference type="GO" id="GO:0045892">
    <property type="term" value="P:negative regulation of DNA-templated transcription"/>
    <property type="evidence" value="ECO:0007669"/>
    <property type="project" value="TreeGrafter"/>
</dbReference>
<dbReference type="Pfam" id="PF01614">
    <property type="entry name" value="IclR_C"/>
    <property type="match status" value="1"/>
</dbReference>
<dbReference type="InterPro" id="IPR011991">
    <property type="entry name" value="ArsR-like_HTH"/>
</dbReference>
<dbReference type="CDD" id="cd00090">
    <property type="entry name" value="HTH_ARSR"/>
    <property type="match status" value="1"/>
</dbReference>
<evidence type="ECO:0000256" key="1">
    <source>
        <dbReference type="ARBA" id="ARBA00023015"/>
    </source>
</evidence>
<dbReference type="InterPro" id="IPR005471">
    <property type="entry name" value="Tscrpt_reg_IclR_N"/>
</dbReference>
<dbReference type="SUPFAM" id="SSF46785">
    <property type="entry name" value="Winged helix' DNA-binding domain"/>
    <property type="match status" value="1"/>
</dbReference>
<dbReference type="SUPFAM" id="SSF55781">
    <property type="entry name" value="GAF domain-like"/>
    <property type="match status" value="1"/>
</dbReference>
<evidence type="ECO:0000259" key="5">
    <source>
        <dbReference type="PROSITE" id="PS51078"/>
    </source>
</evidence>
<name>A0A202E3L6_9EURY</name>
<gene>
    <name evidence="6" type="ORF">B2G88_18820</name>
</gene>
<sequence length="261" mass="29697">MNADKPSSRTLSTVSTTFRIIDALERLDEATAVELMSDLDLSKSAVYNHLTTLKQHGYIVQEEDRYSLSLEFLRLGEFVRNKNRVYVTARPRLVELAENTGEYTHLSTEEHGRLIHIWKVKGEHAVGQRFQKNKMQETDRLHYTATGKAILAHLPETRREEIIQQSDLVRKTENTITAPDALREELETIRSEGYAYNNEEQIEGLRAVGAPIRDKSGRVLGAISISGPTSRIKGDEFRKHVPEAITRTANIIEVDLNMDSR</sequence>
<dbReference type="PROSITE" id="PS51078">
    <property type="entry name" value="ICLR_ED"/>
    <property type="match status" value="1"/>
</dbReference>
<reference evidence="6 7" key="1">
    <citation type="submission" date="2017-02" db="EMBL/GenBank/DDBJ databases">
        <title>Natronthermophilus aegyptiacus gen. nov.,sp. nov., an aerobic, extremely halophilic alkalithermophilic archaeon isolated from the athalassohaline Wadi An Natrun, Egypt.</title>
        <authorList>
            <person name="Zhao B."/>
        </authorList>
    </citation>
    <scope>NUCLEOTIDE SEQUENCE [LARGE SCALE GENOMIC DNA]</scope>
    <source>
        <strain evidence="6 7">CGMCC 1.3597</strain>
    </source>
</reference>
<dbReference type="SMART" id="SM00418">
    <property type="entry name" value="HTH_ARSR"/>
    <property type="match status" value="1"/>
</dbReference>
<keyword evidence="3" id="KW-0804">Transcription</keyword>
<dbReference type="PANTHER" id="PTHR30136">
    <property type="entry name" value="HELIX-TURN-HELIX TRANSCRIPTIONAL REGULATOR, ICLR FAMILY"/>
    <property type="match status" value="1"/>
</dbReference>
<keyword evidence="1" id="KW-0805">Transcription regulation</keyword>
<feature type="domain" description="HTH iclR-type" evidence="4">
    <location>
        <begin position="11"/>
        <end position="70"/>
    </location>
</feature>
<dbReference type="OrthoDB" id="14763at2157"/>
<keyword evidence="7" id="KW-1185">Reference proteome</keyword>
<evidence type="ECO:0000256" key="3">
    <source>
        <dbReference type="ARBA" id="ARBA00023163"/>
    </source>
</evidence>
<feature type="domain" description="IclR-ED" evidence="5">
    <location>
        <begin position="71"/>
        <end position="258"/>
    </location>
</feature>
<proteinExistence type="predicted"/>
<dbReference type="Gene3D" id="1.10.10.10">
    <property type="entry name" value="Winged helix-like DNA-binding domain superfamily/Winged helix DNA-binding domain"/>
    <property type="match status" value="1"/>
</dbReference>
<dbReference type="InterPro" id="IPR036390">
    <property type="entry name" value="WH_DNA-bd_sf"/>
</dbReference>
<dbReference type="InterPro" id="IPR001845">
    <property type="entry name" value="HTH_ArsR_DNA-bd_dom"/>
</dbReference>
<dbReference type="Gene3D" id="3.30.450.40">
    <property type="match status" value="1"/>
</dbReference>
<evidence type="ECO:0000313" key="6">
    <source>
        <dbReference type="EMBL" id="OVE82842.1"/>
    </source>
</evidence>
<evidence type="ECO:0000259" key="4">
    <source>
        <dbReference type="PROSITE" id="PS51077"/>
    </source>
</evidence>
<keyword evidence="2" id="KW-0238">DNA-binding</keyword>
<dbReference type="EMBL" id="MWPH01000006">
    <property type="protein sequence ID" value="OVE82842.1"/>
    <property type="molecule type" value="Genomic_DNA"/>
</dbReference>
<dbReference type="InterPro" id="IPR014757">
    <property type="entry name" value="Tscrpt_reg_IclR_C"/>
</dbReference>
<dbReference type="AlphaFoldDB" id="A0A202E3L6"/>
<dbReference type="GO" id="GO:0003677">
    <property type="term" value="F:DNA binding"/>
    <property type="evidence" value="ECO:0007669"/>
    <property type="project" value="UniProtKB-KW"/>
</dbReference>
<dbReference type="Pfam" id="PF09339">
    <property type="entry name" value="HTH_IclR"/>
    <property type="match status" value="1"/>
</dbReference>
<comment type="caution">
    <text evidence="6">The sequence shown here is derived from an EMBL/GenBank/DDBJ whole genome shotgun (WGS) entry which is preliminary data.</text>
</comment>
<protein>
    <submittedName>
        <fullName evidence="6">Transcriptional regulator</fullName>
    </submittedName>
</protein>
<dbReference type="PROSITE" id="PS51077">
    <property type="entry name" value="HTH_ICLR"/>
    <property type="match status" value="1"/>
</dbReference>
<dbReference type="InterPro" id="IPR029016">
    <property type="entry name" value="GAF-like_dom_sf"/>
</dbReference>
<dbReference type="InterPro" id="IPR050707">
    <property type="entry name" value="HTH_MetabolicPath_Reg"/>
</dbReference>
<dbReference type="GO" id="GO:0003700">
    <property type="term" value="F:DNA-binding transcription factor activity"/>
    <property type="evidence" value="ECO:0007669"/>
    <property type="project" value="InterPro"/>
</dbReference>
<evidence type="ECO:0000313" key="7">
    <source>
        <dbReference type="Proteomes" id="UP000196084"/>
    </source>
</evidence>